<gene>
    <name evidence="8" type="ORF">KUTeg_006316</name>
</gene>
<dbReference type="InterPro" id="IPR007110">
    <property type="entry name" value="Ig-like_dom"/>
</dbReference>
<evidence type="ECO:0000259" key="7">
    <source>
        <dbReference type="PROSITE" id="PS50835"/>
    </source>
</evidence>
<dbReference type="Proteomes" id="UP001217089">
    <property type="component" value="Unassembled WGS sequence"/>
</dbReference>
<dbReference type="PANTHER" id="PTHR44337">
    <property type="entry name" value="CARCINOEMBRYONIC ANTIGEN-RELATED CELL ADHESION MOLECULE 8"/>
    <property type="match status" value="1"/>
</dbReference>
<feature type="compositionally biased region" description="Basic residues" evidence="5">
    <location>
        <begin position="344"/>
        <end position="355"/>
    </location>
</feature>
<feature type="region of interest" description="Disordered" evidence="5">
    <location>
        <begin position="286"/>
        <end position="387"/>
    </location>
</feature>
<dbReference type="InterPro" id="IPR003598">
    <property type="entry name" value="Ig_sub2"/>
</dbReference>
<keyword evidence="9" id="KW-1185">Reference proteome</keyword>
<evidence type="ECO:0000313" key="8">
    <source>
        <dbReference type="EMBL" id="KAJ8316302.1"/>
    </source>
</evidence>
<dbReference type="PANTHER" id="PTHR44337:SF20">
    <property type="entry name" value="CARCINOEMBRYONIC ANTIGEN-RELATED CELL ADHESION MOLECULE 5-RELATED"/>
    <property type="match status" value="1"/>
</dbReference>
<dbReference type="InterPro" id="IPR036179">
    <property type="entry name" value="Ig-like_dom_sf"/>
</dbReference>
<accession>A0ABQ9FK33</accession>
<dbReference type="InterPro" id="IPR003599">
    <property type="entry name" value="Ig_sub"/>
</dbReference>
<dbReference type="InterPro" id="IPR013783">
    <property type="entry name" value="Ig-like_fold"/>
</dbReference>
<dbReference type="SUPFAM" id="SSF48726">
    <property type="entry name" value="Immunoglobulin"/>
    <property type="match status" value="2"/>
</dbReference>
<evidence type="ECO:0000256" key="6">
    <source>
        <dbReference type="SAM" id="Phobius"/>
    </source>
</evidence>
<dbReference type="InterPro" id="IPR052598">
    <property type="entry name" value="IgSF_CEA-related"/>
</dbReference>
<dbReference type="PROSITE" id="PS50835">
    <property type="entry name" value="IG_LIKE"/>
    <property type="match status" value="2"/>
</dbReference>
<sequence>MKGNQVSITCSASGTPTPTFSWSKGGTTVFNGATLSLSNVDKTDSGVYTCTGTNTEGTNSEQFTVNVQYAPEMTTTTNSISATDGETISMTCNNDANPIATTFEWNCQGSITNTTKTLSVSVSGTDDFSCSCKAFNSIGGSVSQTFSVTVSATGGTGNIGAATGGGLTTGEIAAICLAVLFIVLLIIIIIVCCCLYGVCAGVCGKKEKHKVEPKKEKEEEVIHKVEIPRFHEKPKQRVPSAVTRKDVDLTVNQDNMMYEEEEFEINTKYAIVPPGSHRSVNGTIISMQDQRAPKDHRLPALDLTYDEEERRRKRRRRKKKKHRSHREPAEGMETPHELRESSRSRRSHRSHRSSHRYSGELMDDENYHSRYEDGDLVVIPGPDSYDH</sequence>
<dbReference type="Pfam" id="PF13927">
    <property type="entry name" value="Ig_3"/>
    <property type="match status" value="1"/>
</dbReference>
<keyword evidence="3" id="KW-0325">Glycoprotein</keyword>
<dbReference type="Gene3D" id="2.60.40.10">
    <property type="entry name" value="Immunoglobulins"/>
    <property type="match status" value="2"/>
</dbReference>
<dbReference type="SMART" id="SM00408">
    <property type="entry name" value="IGc2"/>
    <property type="match status" value="1"/>
</dbReference>
<keyword evidence="6" id="KW-1133">Transmembrane helix</keyword>
<feature type="compositionally biased region" description="Basic and acidic residues" evidence="5">
    <location>
        <begin position="326"/>
        <end position="343"/>
    </location>
</feature>
<keyword evidence="6" id="KW-0472">Membrane</keyword>
<evidence type="ECO:0000256" key="1">
    <source>
        <dbReference type="ARBA" id="ARBA00022729"/>
    </source>
</evidence>
<dbReference type="SMART" id="SM00409">
    <property type="entry name" value="IG"/>
    <property type="match status" value="2"/>
</dbReference>
<feature type="transmembrane region" description="Helical" evidence="6">
    <location>
        <begin position="172"/>
        <end position="198"/>
    </location>
</feature>
<proteinExistence type="predicted"/>
<dbReference type="EMBL" id="JARBDR010000328">
    <property type="protein sequence ID" value="KAJ8316302.1"/>
    <property type="molecule type" value="Genomic_DNA"/>
</dbReference>
<keyword evidence="2" id="KW-1015">Disulfide bond</keyword>
<keyword evidence="6" id="KW-0812">Transmembrane</keyword>
<keyword evidence="4" id="KW-0393">Immunoglobulin domain</keyword>
<protein>
    <recommendedName>
        <fullName evidence="7">Ig-like domain-containing protein</fullName>
    </recommendedName>
</protein>
<comment type="caution">
    <text evidence="8">The sequence shown here is derived from an EMBL/GenBank/DDBJ whole genome shotgun (WGS) entry which is preliminary data.</text>
</comment>
<evidence type="ECO:0000256" key="5">
    <source>
        <dbReference type="SAM" id="MobiDB-lite"/>
    </source>
</evidence>
<feature type="domain" description="Ig-like" evidence="7">
    <location>
        <begin position="1"/>
        <end position="66"/>
    </location>
</feature>
<feature type="compositionally biased region" description="Basic residues" evidence="5">
    <location>
        <begin position="311"/>
        <end position="325"/>
    </location>
</feature>
<name>A0ABQ9FK33_TEGGR</name>
<reference evidence="8 9" key="1">
    <citation type="submission" date="2022-12" db="EMBL/GenBank/DDBJ databases">
        <title>Chromosome-level genome of Tegillarca granosa.</title>
        <authorList>
            <person name="Kim J."/>
        </authorList>
    </citation>
    <scope>NUCLEOTIDE SEQUENCE [LARGE SCALE GENOMIC DNA]</scope>
    <source>
        <strain evidence="8">Teg-2019</strain>
        <tissue evidence="8">Adductor muscle</tissue>
    </source>
</reference>
<feature type="domain" description="Ig-like" evidence="7">
    <location>
        <begin position="71"/>
        <end position="151"/>
    </location>
</feature>
<keyword evidence="1" id="KW-0732">Signal</keyword>
<evidence type="ECO:0000256" key="4">
    <source>
        <dbReference type="ARBA" id="ARBA00023319"/>
    </source>
</evidence>
<organism evidence="8 9">
    <name type="scientific">Tegillarca granosa</name>
    <name type="common">Malaysian cockle</name>
    <name type="synonym">Anadara granosa</name>
    <dbReference type="NCBI Taxonomy" id="220873"/>
    <lineage>
        <taxon>Eukaryota</taxon>
        <taxon>Metazoa</taxon>
        <taxon>Spiralia</taxon>
        <taxon>Lophotrochozoa</taxon>
        <taxon>Mollusca</taxon>
        <taxon>Bivalvia</taxon>
        <taxon>Autobranchia</taxon>
        <taxon>Pteriomorphia</taxon>
        <taxon>Arcoida</taxon>
        <taxon>Arcoidea</taxon>
        <taxon>Arcidae</taxon>
        <taxon>Tegillarca</taxon>
    </lineage>
</organism>
<evidence type="ECO:0000313" key="9">
    <source>
        <dbReference type="Proteomes" id="UP001217089"/>
    </source>
</evidence>
<evidence type="ECO:0000256" key="2">
    <source>
        <dbReference type="ARBA" id="ARBA00023157"/>
    </source>
</evidence>
<evidence type="ECO:0000256" key="3">
    <source>
        <dbReference type="ARBA" id="ARBA00023180"/>
    </source>
</evidence>